<dbReference type="Proteomes" id="UP001497382">
    <property type="component" value="Unassembled WGS sequence"/>
</dbReference>
<organism evidence="1 2">
    <name type="scientific">Larinioides sclopetarius</name>
    <dbReference type="NCBI Taxonomy" id="280406"/>
    <lineage>
        <taxon>Eukaryota</taxon>
        <taxon>Metazoa</taxon>
        <taxon>Ecdysozoa</taxon>
        <taxon>Arthropoda</taxon>
        <taxon>Chelicerata</taxon>
        <taxon>Arachnida</taxon>
        <taxon>Araneae</taxon>
        <taxon>Araneomorphae</taxon>
        <taxon>Entelegynae</taxon>
        <taxon>Araneoidea</taxon>
        <taxon>Araneidae</taxon>
        <taxon>Larinioides</taxon>
    </lineage>
</organism>
<dbReference type="EMBL" id="CAXIEN010000140">
    <property type="protein sequence ID" value="CAL1281148.1"/>
    <property type="molecule type" value="Genomic_DNA"/>
</dbReference>
<reference evidence="1 2" key="1">
    <citation type="submission" date="2024-04" db="EMBL/GenBank/DDBJ databases">
        <authorList>
            <person name="Rising A."/>
            <person name="Reimegard J."/>
            <person name="Sonavane S."/>
            <person name="Akerstrom W."/>
            <person name="Nylinder S."/>
            <person name="Hedman E."/>
            <person name="Kallberg Y."/>
        </authorList>
    </citation>
    <scope>NUCLEOTIDE SEQUENCE [LARGE SCALE GENOMIC DNA]</scope>
</reference>
<proteinExistence type="predicted"/>
<name>A0AAV2AF13_9ARAC</name>
<protein>
    <submittedName>
        <fullName evidence="1">Uncharacterized protein</fullName>
    </submittedName>
</protein>
<comment type="caution">
    <text evidence="1">The sequence shown here is derived from an EMBL/GenBank/DDBJ whole genome shotgun (WGS) entry which is preliminary data.</text>
</comment>
<evidence type="ECO:0000313" key="1">
    <source>
        <dbReference type="EMBL" id="CAL1281148.1"/>
    </source>
</evidence>
<sequence length="244" mass="28391">MSERTTEYFKNFVTANSTLEKHSTRLTVSDKLSWKETLPSRPFNPNRLTVRDVQLELLDSTSKAKISRSLPLEFFNLSDDFFRTIDELHNTRLKRISRSAKSEQCPMMDSTGTSNKFRKLPLKRISGLSKSNFRIASYAKNLNDSFLTYDPYMPRPKSYANDSLVNLHEPEILSGFKLPNILSNDAAKLELQNSFVSAQRQDCLNWQGFLKLQLEWYEVWRWVSSSDVVFVIWQKFKVTNSVPK</sequence>
<gene>
    <name evidence="1" type="ORF">LARSCL_LOCUS11394</name>
</gene>
<dbReference type="AlphaFoldDB" id="A0AAV2AF13"/>
<evidence type="ECO:0000313" key="2">
    <source>
        <dbReference type="Proteomes" id="UP001497382"/>
    </source>
</evidence>
<keyword evidence="2" id="KW-1185">Reference proteome</keyword>
<accession>A0AAV2AF13</accession>